<evidence type="ECO:0000313" key="12">
    <source>
        <dbReference type="EMBL" id="ELU01080.1"/>
    </source>
</evidence>
<feature type="binding site" evidence="7">
    <location>
        <begin position="516"/>
        <end position="520"/>
    </location>
    <ligand>
        <name>AMP</name>
        <dbReference type="ChEBI" id="CHEBI:456215"/>
    </ligand>
</feature>
<dbReference type="GO" id="GO:0007165">
    <property type="term" value="P:signal transduction"/>
    <property type="evidence" value="ECO:0007669"/>
    <property type="project" value="InterPro"/>
</dbReference>
<dbReference type="Pfam" id="PF00233">
    <property type="entry name" value="PDEase_I"/>
    <property type="match status" value="1"/>
</dbReference>
<keyword evidence="4 9" id="KW-0378">Hydrolase</keyword>
<gene>
    <name evidence="12" type="ORF">CAPTEDRAFT_201790</name>
</gene>
<dbReference type="InterPro" id="IPR023088">
    <property type="entry name" value="PDEase"/>
</dbReference>
<dbReference type="FunFam" id="1.10.1300.10:FF:000032">
    <property type="entry name" value="Phosphodiesterase"/>
    <property type="match status" value="1"/>
</dbReference>
<evidence type="ECO:0000313" key="14">
    <source>
        <dbReference type="Proteomes" id="UP000014760"/>
    </source>
</evidence>
<dbReference type="GO" id="GO:0006198">
    <property type="term" value="P:cAMP catabolic process"/>
    <property type="evidence" value="ECO:0007669"/>
    <property type="project" value="UniProtKB-UniPathway"/>
</dbReference>
<dbReference type="InterPro" id="IPR023174">
    <property type="entry name" value="PDEase_CS"/>
</dbReference>
<dbReference type="CDD" id="cd00077">
    <property type="entry name" value="HDc"/>
    <property type="match status" value="1"/>
</dbReference>
<dbReference type="GO" id="GO:0046872">
    <property type="term" value="F:metal ion binding"/>
    <property type="evidence" value="ECO:0007669"/>
    <property type="project" value="UniProtKB-KW"/>
</dbReference>
<sequence>MGCAPSIHVSQTSGVVLCSDNEDSTVSSNNHQVASAAVLLVFAKQDAQSECFRRAADRCRCSTILVRSPEAALESYLAQQHDLVIIDNRSRTLDAEALCRSLRATKANEHAVYMAVTKKLSSDKEELSVIPFINAGFSRRFSENTNVSICQNELLLLEHGEVRLQRQLSAAMAFHAAAENCMEAIEITSDEHEIQYVNPAHERLFGYSNDESMGRNSREIGRTEASKTDSSDCMNGQLRKGKSWEGTCHMKKKSGENFSFRCHTTPVGGLPGFHSHLSLCVSLSVLLSFKIVLLQKYSKIFLSVSRLSQVHLCMNRFCSLPPCFSPKTLKNPKLASFARIHSMMIEAPITKVINIINAAQENSPNTVVQALDRVLDILRSSELYSPHLKMKEDPVTNDLVGGLMTTHSRRYSALNDATLSKNSAAATTGPVAPPSTPSTQLAHVSPELQQLLETEPNWDFDIGKLEKLTSGRPLVYLGLKTFQRFDVLDFLQVGEKQMAAWLQVMEVNYHSANSYHNSTHAADVMHATAYFLSQDRCKSLFEPMDVVAALLAAVIHDLDHPGKTNSYLVNAGSELAILYNDIAVLESHHASMAFHLSQDKNVNIFSNLSREDFRSFRQQVIDMVLATEMTKHFEHLNKFIGSINQVSAKDEEMSQMNRMLVKRMLIKCADVSNPARPLPLCKMWAERIANEYCDQTEEEKKLGLPVVMPVFDRRTCNVPKTQIGFIDFFINDMFDAWDAFCDVPLLIQFIKDNYTYWKDQEQQLAAAAAANQIEVNLSRSSNTLCCVSVRHPSPTPQ</sequence>
<dbReference type="SUPFAM" id="SSF55785">
    <property type="entry name" value="PYP-like sensor domain (PAS domain)"/>
    <property type="match status" value="1"/>
</dbReference>
<dbReference type="PANTHER" id="PTHR11347">
    <property type="entry name" value="CYCLIC NUCLEOTIDE PHOSPHODIESTERASE"/>
    <property type="match status" value="1"/>
</dbReference>
<evidence type="ECO:0000256" key="3">
    <source>
        <dbReference type="ARBA" id="ARBA00022723"/>
    </source>
</evidence>
<dbReference type="InterPro" id="IPR057304">
    <property type="entry name" value="PDE8-like_REC_N"/>
</dbReference>
<dbReference type="Gene3D" id="1.10.1300.10">
    <property type="entry name" value="3'5'-cyclic nucleotide phosphodiesterase, catalytic domain"/>
    <property type="match status" value="1"/>
</dbReference>
<feature type="binding site" evidence="7">
    <location>
        <position position="722"/>
    </location>
    <ligand>
        <name>AMP</name>
        <dbReference type="ChEBI" id="CHEBI:456215"/>
    </ligand>
</feature>
<feature type="binding site" evidence="8">
    <location>
        <position position="520"/>
    </location>
    <ligand>
        <name>Zn(2+)</name>
        <dbReference type="ChEBI" id="CHEBI:29105"/>
        <label>1</label>
    </ligand>
</feature>
<feature type="binding site" evidence="8">
    <location>
        <position position="557"/>
    </location>
    <ligand>
        <name>Zn(2+)</name>
        <dbReference type="ChEBI" id="CHEBI:29105"/>
        <label>2</label>
    </ligand>
</feature>
<dbReference type="InterPro" id="IPR003607">
    <property type="entry name" value="HD/PDEase_dom"/>
</dbReference>
<dbReference type="PRINTS" id="PR00387">
    <property type="entry name" value="PDIESTERASE1"/>
</dbReference>
<dbReference type="EMBL" id="AMQN01009424">
    <property type="status" value="NOT_ANNOTATED_CDS"/>
    <property type="molecule type" value="Genomic_DNA"/>
</dbReference>
<evidence type="ECO:0000256" key="8">
    <source>
        <dbReference type="PIRSR" id="PIRSR623088-3"/>
    </source>
</evidence>
<dbReference type="InterPro" id="IPR000014">
    <property type="entry name" value="PAS"/>
</dbReference>
<dbReference type="PROSITE" id="PS51845">
    <property type="entry name" value="PDEASE_I_2"/>
    <property type="match status" value="1"/>
</dbReference>
<feature type="binding site" evidence="8">
    <location>
        <position position="670"/>
    </location>
    <ligand>
        <name>Zn(2+)</name>
        <dbReference type="ChEBI" id="CHEBI:29105"/>
        <label>1</label>
    </ligand>
</feature>
<feature type="binding site" evidence="7">
    <location>
        <position position="557"/>
    </location>
    <ligand>
        <name>AMP</name>
        <dbReference type="ChEBI" id="CHEBI:456215"/>
    </ligand>
</feature>
<dbReference type="EMBL" id="KB305379">
    <property type="protein sequence ID" value="ELU01080.1"/>
    <property type="molecule type" value="Genomic_DNA"/>
</dbReference>
<dbReference type="InterPro" id="IPR002073">
    <property type="entry name" value="PDEase_catalytic_dom"/>
</dbReference>
<dbReference type="InterPro" id="IPR035965">
    <property type="entry name" value="PAS-like_dom_sf"/>
</dbReference>
<name>R7U408_CAPTE</name>
<reference evidence="12 14" key="2">
    <citation type="journal article" date="2013" name="Nature">
        <title>Insights into bilaterian evolution from three spiralian genomes.</title>
        <authorList>
            <person name="Simakov O."/>
            <person name="Marletaz F."/>
            <person name="Cho S.J."/>
            <person name="Edsinger-Gonzales E."/>
            <person name="Havlak P."/>
            <person name="Hellsten U."/>
            <person name="Kuo D.H."/>
            <person name="Larsson T."/>
            <person name="Lv J."/>
            <person name="Arendt D."/>
            <person name="Savage R."/>
            <person name="Osoegawa K."/>
            <person name="de Jong P."/>
            <person name="Grimwood J."/>
            <person name="Chapman J.A."/>
            <person name="Shapiro H."/>
            <person name="Aerts A."/>
            <person name="Otillar R.P."/>
            <person name="Terry A.Y."/>
            <person name="Boore J.L."/>
            <person name="Grigoriev I.V."/>
            <person name="Lindberg D.R."/>
            <person name="Seaver E.C."/>
            <person name="Weisblat D.A."/>
            <person name="Putnam N.H."/>
            <person name="Rokhsar D.S."/>
        </authorList>
    </citation>
    <scope>NUCLEOTIDE SEQUENCE</scope>
    <source>
        <strain evidence="12 14">I ESC-2004</strain>
    </source>
</reference>
<evidence type="ECO:0000259" key="10">
    <source>
        <dbReference type="PROSITE" id="PS50112"/>
    </source>
</evidence>
<keyword evidence="14" id="KW-1185">Reference proteome</keyword>
<dbReference type="EC" id="3.1.4.-" evidence="9"/>
<evidence type="ECO:0000256" key="7">
    <source>
        <dbReference type="PIRSR" id="PIRSR623088-2"/>
    </source>
</evidence>
<evidence type="ECO:0000259" key="11">
    <source>
        <dbReference type="PROSITE" id="PS51845"/>
    </source>
</evidence>
<accession>R7U408</accession>
<dbReference type="UniPathway" id="UPA00762">
    <property type="reaction ID" value="UER00747"/>
</dbReference>
<feature type="domain" description="PDEase" evidence="11">
    <location>
        <begin position="436"/>
        <end position="764"/>
    </location>
</feature>
<evidence type="ECO:0000256" key="1">
    <source>
        <dbReference type="ARBA" id="ARBA00004703"/>
    </source>
</evidence>
<dbReference type="Pfam" id="PF23198">
    <property type="entry name" value="PDE8A_N"/>
    <property type="match status" value="1"/>
</dbReference>
<feature type="binding site" evidence="8">
    <location>
        <position position="557"/>
    </location>
    <ligand>
        <name>Zn(2+)</name>
        <dbReference type="ChEBI" id="CHEBI:29105"/>
        <label>1</label>
    </ligand>
</feature>
<dbReference type="PROSITE" id="PS50112">
    <property type="entry name" value="PAS"/>
    <property type="match status" value="1"/>
</dbReference>
<dbReference type="STRING" id="283909.R7U408"/>
<dbReference type="NCBIfam" id="TIGR00229">
    <property type="entry name" value="sensory_box"/>
    <property type="match status" value="1"/>
</dbReference>
<feature type="binding site" evidence="7">
    <location>
        <position position="670"/>
    </location>
    <ligand>
        <name>AMP</name>
        <dbReference type="ChEBI" id="CHEBI:456215"/>
    </ligand>
</feature>
<dbReference type="EnsemblMetazoa" id="CapteT201790">
    <property type="protein sequence ID" value="CapteP201790"/>
    <property type="gene ID" value="CapteG201790"/>
</dbReference>
<dbReference type="FunCoup" id="R7U408">
    <property type="interactions" value="338"/>
</dbReference>
<evidence type="ECO:0000313" key="13">
    <source>
        <dbReference type="EnsemblMetazoa" id="CapteP201790"/>
    </source>
</evidence>
<reference evidence="13" key="3">
    <citation type="submission" date="2015-06" db="UniProtKB">
        <authorList>
            <consortium name="EnsemblMetazoa"/>
        </authorList>
    </citation>
    <scope>IDENTIFICATION</scope>
</reference>
<dbReference type="InterPro" id="IPR036971">
    <property type="entry name" value="PDEase_catalytic_dom_sf"/>
</dbReference>
<dbReference type="Pfam" id="PF08629">
    <property type="entry name" value="PDE8"/>
    <property type="match status" value="1"/>
</dbReference>
<dbReference type="Gene3D" id="3.30.450.20">
    <property type="entry name" value="PAS domain"/>
    <property type="match status" value="1"/>
</dbReference>
<feature type="active site" description="Proton donor" evidence="6">
    <location>
        <position position="516"/>
    </location>
</feature>
<feature type="binding site" evidence="8">
    <location>
        <position position="556"/>
    </location>
    <ligand>
        <name>Zn(2+)</name>
        <dbReference type="ChEBI" id="CHEBI:29105"/>
        <label>1</label>
    </ligand>
</feature>
<evidence type="ECO:0000256" key="5">
    <source>
        <dbReference type="ARBA" id="ARBA00023149"/>
    </source>
</evidence>
<dbReference type="AlphaFoldDB" id="R7U408"/>
<feature type="domain" description="PAS" evidence="10">
    <location>
        <begin position="170"/>
        <end position="216"/>
    </location>
</feature>
<comment type="pathway">
    <text evidence="1">Purine metabolism; 3',5'-cyclic AMP degradation; AMP from 3',5'-cyclic AMP: step 1/1.</text>
</comment>
<protein>
    <recommendedName>
        <fullName evidence="9">Phosphodiesterase</fullName>
        <ecNumber evidence="9">3.1.4.-</ecNumber>
    </recommendedName>
</protein>
<dbReference type="OMA" id="IDHRGQR"/>
<comment type="similarity">
    <text evidence="2">Belongs to the cyclic nucleotide phosphodiesterase family. PDE8 subfamily.</text>
</comment>
<proteinExistence type="inferred from homology"/>
<evidence type="ECO:0000256" key="9">
    <source>
        <dbReference type="RuleBase" id="RU363067"/>
    </source>
</evidence>
<dbReference type="OrthoDB" id="189220at2759"/>
<comment type="cofactor">
    <cofactor evidence="9">
        <name>a divalent metal cation</name>
        <dbReference type="ChEBI" id="CHEBI:60240"/>
    </cofactor>
    <text evidence="9">Binds 2 divalent metal cations per subunit. Site 1 may preferentially bind zinc ions, while site 2 has a preference for magnesium and/or manganese ions.</text>
</comment>
<dbReference type="Pfam" id="PF13426">
    <property type="entry name" value="PAS_9"/>
    <property type="match status" value="1"/>
</dbReference>
<dbReference type="SMART" id="SM00471">
    <property type="entry name" value="HDc"/>
    <property type="match status" value="1"/>
</dbReference>
<evidence type="ECO:0000256" key="6">
    <source>
        <dbReference type="PIRSR" id="PIRSR623088-1"/>
    </source>
</evidence>
<keyword evidence="3 8" id="KW-0479">Metal-binding</keyword>
<dbReference type="Proteomes" id="UP000014760">
    <property type="component" value="Unassembled WGS sequence"/>
</dbReference>
<dbReference type="PROSITE" id="PS00126">
    <property type="entry name" value="PDEASE_I_1"/>
    <property type="match status" value="1"/>
</dbReference>
<dbReference type="HOGENOM" id="CLU_005940_4_2_1"/>
<organism evidence="12">
    <name type="scientific">Capitella teleta</name>
    <name type="common">Polychaete worm</name>
    <dbReference type="NCBI Taxonomy" id="283909"/>
    <lineage>
        <taxon>Eukaryota</taxon>
        <taxon>Metazoa</taxon>
        <taxon>Spiralia</taxon>
        <taxon>Lophotrochozoa</taxon>
        <taxon>Annelida</taxon>
        <taxon>Polychaeta</taxon>
        <taxon>Sedentaria</taxon>
        <taxon>Scolecida</taxon>
        <taxon>Capitellidae</taxon>
        <taxon>Capitella</taxon>
    </lineage>
</organism>
<dbReference type="SUPFAM" id="SSF109604">
    <property type="entry name" value="HD-domain/PDEase-like"/>
    <property type="match status" value="1"/>
</dbReference>
<evidence type="ECO:0000256" key="4">
    <source>
        <dbReference type="ARBA" id="ARBA00022801"/>
    </source>
</evidence>
<keyword evidence="5" id="KW-0114">cAMP</keyword>
<reference evidence="14" key="1">
    <citation type="submission" date="2012-12" db="EMBL/GenBank/DDBJ databases">
        <authorList>
            <person name="Hellsten U."/>
            <person name="Grimwood J."/>
            <person name="Chapman J.A."/>
            <person name="Shapiro H."/>
            <person name="Aerts A."/>
            <person name="Otillar R.P."/>
            <person name="Terry A.Y."/>
            <person name="Boore J.L."/>
            <person name="Simakov O."/>
            <person name="Marletaz F."/>
            <person name="Cho S.-J."/>
            <person name="Edsinger-Gonzales E."/>
            <person name="Havlak P."/>
            <person name="Kuo D.-H."/>
            <person name="Larsson T."/>
            <person name="Lv J."/>
            <person name="Arendt D."/>
            <person name="Savage R."/>
            <person name="Osoegawa K."/>
            <person name="de Jong P."/>
            <person name="Lindberg D.R."/>
            <person name="Seaver E.C."/>
            <person name="Weisblat D.A."/>
            <person name="Putnam N.H."/>
            <person name="Grigoriev I.V."/>
            <person name="Rokhsar D.S."/>
        </authorList>
    </citation>
    <scope>NUCLEOTIDE SEQUENCE</scope>
    <source>
        <strain evidence="14">I ESC-2004</strain>
    </source>
</reference>
<dbReference type="CDD" id="cd00130">
    <property type="entry name" value="PAS"/>
    <property type="match status" value="1"/>
</dbReference>
<dbReference type="GO" id="GO:0004114">
    <property type="term" value="F:3',5'-cyclic-nucleotide phosphodiesterase activity"/>
    <property type="evidence" value="ECO:0007669"/>
    <property type="project" value="InterPro"/>
</dbReference>
<evidence type="ECO:0000256" key="2">
    <source>
        <dbReference type="ARBA" id="ARBA00006437"/>
    </source>
</evidence>